<keyword evidence="5" id="KW-1015">Disulfide bond</keyword>
<evidence type="ECO:0000259" key="9">
    <source>
        <dbReference type="Pfam" id="PF07731"/>
    </source>
</evidence>
<feature type="domain" description="Plastocyanin-like" evidence="9">
    <location>
        <begin position="397"/>
        <end position="519"/>
    </location>
</feature>
<keyword evidence="6" id="KW-0325">Glycoprotein</keyword>
<organism evidence="11 12">
    <name type="scientific">Pterulicium gracile</name>
    <dbReference type="NCBI Taxonomy" id="1884261"/>
    <lineage>
        <taxon>Eukaryota</taxon>
        <taxon>Fungi</taxon>
        <taxon>Dikarya</taxon>
        <taxon>Basidiomycota</taxon>
        <taxon>Agaricomycotina</taxon>
        <taxon>Agaricomycetes</taxon>
        <taxon>Agaricomycetidae</taxon>
        <taxon>Agaricales</taxon>
        <taxon>Pleurotineae</taxon>
        <taxon>Pterulaceae</taxon>
        <taxon>Pterulicium</taxon>
    </lineage>
</organism>
<dbReference type="InterPro" id="IPR002355">
    <property type="entry name" value="Cu_oxidase_Cu_BS"/>
</dbReference>
<dbReference type="Pfam" id="PF07732">
    <property type="entry name" value="Cu-oxidase_3"/>
    <property type="match status" value="1"/>
</dbReference>
<dbReference type="InterPro" id="IPR011707">
    <property type="entry name" value="Cu-oxidase-like_N"/>
</dbReference>
<evidence type="ECO:0000256" key="5">
    <source>
        <dbReference type="ARBA" id="ARBA00023157"/>
    </source>
</evidence>
<feature type="domain" description="Plastocyanin-like" evidence="10">
    <location>
        <begin position="51"/>
        <end position="172"/>
    </location>
</feature>
<dbReference type="Pfam" id="PF07731">
    <property type="entry name" value="Cu-oxidase_2"/>
    <property type="match status" value="1"/>
</dbReference>
<evidence type="ECO:0000259" key="8">
    <source>
        <dbReference type="Pfam" id="PF00394"/>
    </source>
</evidence>
<comment type="similarity">
    <text evidence="1">Belongs to the multicopper oxidase family.</text>
</comment>
<feature type="signal peptide" evidence="7">
    <location>
        <begin position="1"/>
        <end position="21"/>
    </location>
</feature>
<keyword evidence="7" id="KW-0732">Signal</keyword>
<keyword evidence="2" id="KW-0479">Metal-binding</keyword>
<evidence type="ECO:0000259" key="10">
    <source>
        <dbReference type="Pfam" id="PF07732"/>
    </source>
</evidence>
<evidence type="ECO:0000256" key="2">
    <source>
        <dbReference type="ARBA" id="ARBA00022723"/>
    </source>
</evidence>
<dbReference type="InterPro" id="IPR033138">
    <property type="entry name" value="Cu_oxidase_CS"/>
</dbReference>
<evidence type="ECO:0000256" key="1">
    <source>
        <dbReference type="ARBA" id="ARBA00010609"/>
    </source>
</evidence>
<dbReference type="InterPro" id="IPR001117">
    <property type="entry name" value="Cu-oxidase_2nd"/>
</dbReference>
<dbReference type="EMBL" id="ML178840">
    <property type="protein sequence ID" value="TFK98344.1"/>
    <property type="molecule type" value="Genomic_DNA"/>
</dbReference>
<reference evidence="11 12" key="1">
    <citation type="journal article" date="2019" name="Nat. Ecol. Evol.">
        <title>Megaphylogeny resolves global patterns of mushroom evolution.</title>
        <authorList>
            <person name="Varga T."/>
            <person name="Krizsan K."/>
            <person name="Foldi C."/>
            <person name="Dima B."/>
            <person name="Sanchez-Garcia M."/>
            <person name="Sanchez-Ramirez S."/>
            <person name="Szollosi G.J."/>
            <person name="Szarkandi J.G."/>
            <person name="Papp V."/>
            <person name="Albert L."/>
            <person name="Andreopoulos W."/>
            <person name="Angelini C."/>
            <person name="Antonin V."/>
            <person name="Barry K.W."/>
            <person name="Bougher N.L."/>
            <person name="Buchanan P."/>
            <person name="Buyck B."/>
            <person name="Bense V."/>
            <person name="Catcheside P."/>
            <person name="Chovatia M."/>
            <person name="Cooper J."/>
            <person name="Damon W."/>
            <person name="Desjardin D."/>
            <person name="Finy P."/>
            <person name="Geml J."/>
            <person name="Haridas S."/>
            <person name="Hughes K."/>
            <person name="Justo A."/>
            <person name="Karasinski D."/>
            <person name="Kautmanova I."/>
            <person name="Kiss B."/>
            <person name="Kocsube S."/>
            <person name="Kotiranta H."/>
            <person name="LaButti K.M."/>
            <person name="Lechner B.E."/>
            <person name="Liimatainen K."/>
            <person name="Lipzen A."/>
            <person name="Lukacs Z."/>
            <person name="Mihaltcheva S."/>
            <person name="Morgado L.N."/>
            <person name="Niskanen T."/>
            <person name="Noordeloos M.E."/>
            <person name="Ohm R.A."/>
            <person name="Ortiz-Santana B."/>
            <person name="Ovrebo C."/>
            <person name="Racz N."/>
            <person name="Riley R."/>
            <person name="Savchenko A."/>
            <person name="Shiryaev A."/>
            <person name="Soop K."/>
            <person name="Spirin V."/>
            <person name="Szebenyi C."/>
            <person name="Tomsovsky M."/>
            <person name="Tulloss R.E."/>
            <person name="Uehling J."/>
            <person name="Grigoriev I.V."/>
            <person name="Vagvolgyi C."/>
            <person name="Papp T."/>
            <person name="Martin F.M."/>
            <person name="Miettinen O."/>
            <person name="Hibbett D.S."/>
            <person name="Nagy L.G."/>
        </authorList>
    </citation>
    <scope>NUCLEOTIDE SEQUENCE [LARGE SCALE GENOMIC DNA]</scope>
    <source>
        <strain evidence="11 12">CBS 309.79</strain>
    </source>
</reference>
<dbReference type="Proteomes" id="UP000305067">
    <property type="component" value="Unassembled WGS sequence"/>
</dbReference>
<dbReference type="SUPFAM" id="SSF49503">
    <property type="entry name" value="Cupredoxins"/>
    <property type="match status" value="3"/>
</dbReference>
<accession>A0A5C3Q8C6</accession>
<dbReference type="InterPro" id="IPR011706">
    <property type="entry name" value="Cu-oxidase_C"/>
</dbReference>
<dbReference type="PANTHER" id="PTHR11709:SF511">
    <property type="entry name" value="LACCASE"/>
    <property type="match status" value="1"/>
</dbReference>
<dbReference type="PANTHER" id="PTHR11709">
    <property type="entry name" value="MULTI-COPPER OXIDASE"/>
    <property type="match status" value="1"/>
</dbReference>
<feature type="chain" id="PRO_5023068495" evidence="7">
    <location>
        <begin position="22"/>
        <end position="546"/>
    </location>
</feature>
<gene>
    <name evidence="11" type="ORF">BDV98DRAFT_573026</name>
</gene>
<dbReference type="Pfam" id="PF00394">
    <property type="entry name" value="Cu-oxidase"/>
    <property type="match status" value="1"/>
</dbReference>
<evidence type="ECO:0000313" key="11">
    <source>
        <dbReference type="EMBL" id="TFK98344.1"/>
    </source>
</evidence>
<dbReference type="PROSITE" id="PS00080">
    <property type="entry name" value="MULTICOPPER_OXIDASE2"/>
    <property type="match status" value="1"/>
</dbReference>
<dbReference type="GO" id="GO:0005507">
    <property type="term" value="F:copper ion binding"/>
    <property type="evidence" value="ECO:0007669"/>
    <property type="project" value="InterPro"/>
</dbReference>
<dbReference type="AlphaFoldDB" id="A0A5C3Q8C6"/>
<sequence length="546" mass="61648">MFRLPAVFQLIISLFLHTHDNEDLLDQQFTAKSPWNSQNRAPTVRQVDLVVQNEDISPDGFLRSGVLVGDSFPGPLIRGIKGDRFRINVTNLLTDNETMEASTSIHWHGIHQTHTNWEDGSAGVTQCPIPSKHSFVYEFDVHHQAGTFWYHSHYSTQYCDGLRGPFVVYDPDDPHRHLYDVDDENTIITLADWYHLTSRLAMPPNSLPPLADSILINGRGRSPEGPKTPLAVINVEYGKRYRLRLIQMACDPNFNFTIDDHEMTIIEADSIATKPYTVDFLPIYAGQRYSLVLHANQPIDNYWIRANPNTVRAESGFRNSINSAILRYTGAPPMEPSPRRYPQARKPLVETSLKSLMNTKPPGQPYPGGADITINLQMAFDFETFLFTVNGAVFDAPKVPVILQILSGAENADLLLPKGSVYVLPPNKVVELSIPGTIEDLGGPHPFHLHGHDFYVIKPAYTNEYNFEDPVRRDTLNTGFEDSNATVRFTTDNAGPWFLHCHVDWHLEMGLAVVFAEDTRGTKIQSAHVPDMWRELCMDYDAVKKS</sequence>
<protein>
    <submittedName>
        <fullName evidence="11">Laccase</fullName>
    </submittedName>
</protein>
<dbReference type="CDD" id="cd13903">
    <property type="entry name" value="CuRO_3_Tv-LCC_like"/>
    <property type="match status" value="1"/>
</dbReference>
<evidence type="ECO:0000256" key="6">
    <source>
        <dbReference type="ARBA" id="ARBA00023180"/>
    </source>
</evidence>
<keyword evidence="4" id="KW-0186">Copper</keyword>
<evidence type="ECO:0000256" key="7">
    <source>
        <dbReference type="SAM" id="SignalP"/>
    </source>
</evidence>
<name>A0A5C3Q8C6_9AGAR</name>
<evidence type="ECO:0000256" key="3">
    <source>
        <dbReference type="ARBA" id="ARBA00023002"/>
    </source>
</evidence>
<keyword evidence="12" id="KW-1185">Reference proteome</keyword>
<dbReference type="InterPro" id="IPR008972">
    <property type="entry name" value="Cupredoxin"/>
</dbReference>
<evidence type="ECO:0000256" key="4">
    <source>
        <dbReference type="ARBA" id="ARBA00023008"/>
    </source>
</evidence>
<dbReference type="FunFam" id="2.60.40.420:FF:000045">
    <property type="entry name" value="Laccase 2"/>
    <property type="match status" value="1"/>
</dbReference>
<dbReference type="GO" id="GO:0016491">
    <property type="term" value="F:oxidoreductase activity"/>
    <property type="evidence" value="ECO:0007669"/>
    <property type="project" value="UniProtKB-KW"/>
</dbReference>
<dbReference type="OrthoDB" id="2121828at2759"/>
<dbReference type="Gene3D" id="2.60.40.420">
    <property type="entry name" value="Cupredoxins - blue copper proteins"/>
    <property type="match status" value="3"/>
</dbReference>
<dbReference type="InterPro" id="IPR045087">
    <property type="entry name" value="Cu-oxidase_fam"/>
</dbReference>
<feature type="domain" description="Plastocyanin-like" evidence="8">
    <location>
        <begin position="184"/>
        <end position="331"/>
    </location>
</feature>
<dbReference type="PROSITE" id="PS00079">
    <property type="entry name" value="MULTICOPPER_OXIDASE1"/>
    <property type="match status" value="2"/>
</dbReference>
<proteinExistence type="inferred from homology"/>
<keyword evidence="3" id="KW-0560">Oxidoreductase</keyword>
<dbReference type="STRING" id="1884261.A0A5C3Q8C6"/>
<evidence type="ECO:0000313" key="12">
    <source>
        <dbReference type="Proteomes" id="UP000305067"/>
    </source>
</evidence>